<proteinExistence type="predicted"/>
<reference evidence="2" key="1">
    <citation type="journal article" date="2019" name="Int. J. Syst. Evol. Microbiol.">
        <title>The Global Catalogue of Microorganisms (GCM) 10K type strain sequencing project: providing services to taxonomists for standard genome sequencing and annotation.</title>
        <authorList>
            <consortium name="The Broad Institute Genomics Platform"/>
            <consortium name="The Broad Institute Genome Sequencing Center for Infectious Disease"/>
            <person name="Wu L."/>
            <person name="Ma J."/>
        </authorList>
    </citation>
    <scope>NUCLEOTIDE SEQUENCE [LARGE SCALE GENOMIC DNA]</scope>
    <source>
        <strain evidence="2">JCM 31696</strain>
    </source>
</reference>
<dbReference type="Proteomes" id="UP001597083">
    <property type="component" value="Unassembled WGS sequence"/>
</dbReference>
<comment type="caution">
    <text evidence="1">The sequence shown here is derived from an EMBL/GenBank/DDBJ whole genome shotgun (WGS) entry which is preliminary data.</text>
</comment>
<organism evidence="1 2">
    <name type="scientific">Actinomadura adrarensis</name>
    <dbReference type="NCBI Taxonomy" id="1819600"/>
    <lineage>
        <taxon>Bacteria</taxon>
        <taxon>Bacillati</taxon>
        <taxon>Actinomycetota</taxon>
        <taxon>Actinomycetes</taxon>
        <taxon>Streptosporangiales</taxon>
        <taxon>Thermomonosporaceae</taxon>
        <taxon>Actinomadura</taxon>
    </lineage>
</organism>
<keyword evidence="2" id="KW-1185">Reference proteome</keyword>
<evidence type="ECO:0000313" key="2">
    <source>
        <dbReference type="Proteomes" id="UP001597083"/>
    </source>
</evidence>
<protein>
    <submittedName>
        <fullName evidence="1">DUF397 domain-containing protein</fullName>
    </submittedName>
</protein>
<gene>
    <name evidence="1" type="ORF">ACFQ07_32430</name>
</gene>
<name>A0ABW3CTP0_9ACTN</name>
<sequence length="42" mass="4398">MARFPGVVGVRDSKAAEDGHIAVSAGEFAEIVDRIKAGELDL</sequence>
<accession>A0ABW3CTP0</accession>
<evidence type="ECO:0000313" key="1">
    <source>
        <dbReference type="EMBL" id="MFD0856983.1"/>
    </source>
</evidence>
<dbReference type="EMBL" id="JBHTIR010004319">
    <property type="protein sequence ID" value="MFD0856983.1"/>
    <property type="molecule type" value="Genomic_DNA"/>
</dbReference>